<dbReference type="EMBL" id="CP035503">
    <property type="protein sequence ID" value="QDL38789.1"/>
    <property type="molecule type" value="Genomic_DNA"/>
</dbReference>
<dbReference type="GO" id="GO:0008757">
    <property type="term" value="F:S-adenosylmethionine-dependent methyltransferase activity"/>
    <property type="evidence" value="ECO:0007669"/>
    <property type="project" value="InterPro"/>
</dbReference>
<dbReference type="RefSeq" id="WP_142820227.1">
    <property type="nucleotide sequence ID" value="NZ_CP035503.1"/>
</dbReference>
<accession>A0A515DEH0</accession>
<keyword evidence="3" id="KW-1185">Reference proteome</keyword>
<evidence type="ECO:0000313" key="2">
    <source>
        <dbReference type="EMBL" id="QDL38789.1"/>
    </source>
</evidence>
<dbReference type="PANTHER" id="PTHR43591:SF109">
    <property type="entry name" value="METHYLTRANSFERASE TYPE 11 DOMAIN-CONTAINING PROTEIN"/>
    <property type="match status" value="1"/>
</dbReference>
<evidence type="ECO:0000313" key="3">
    <source>
        <dbReference type="Proteomes" id="UP000316798"/>
    </source>
</evidence>
<dbReference type="OrthoDB" id="108476at2"/>
<dbReference type="KEGG" id="rhf:EUB48_17000"/>
<gene>
    <name evidence="2" type="ORF">EUB48_17000</name>
</gene>
<name>A0A515DEH0_9BURK</name>
<proteinExistence type="predicted"/>
<dbReference type="PANTHER" id="PTHR43591">
    <property type="entry name" value="METHYLTRANSFERASE"/>
    <property type="match status" value="1"/>
</dbReference>
<keyword evidence="2" id="KW-0489">Methyltransferase</keyword>
<keyword evidence="2" id="KW-0808">Transferase</keyword>
<dbReference type="Gene3D" id="3.40.50.150">
    <property type="entry name" value="Vaccinia Virus protein VP39"/>
    <property type="match status" value="1"/>
</dbReference>
<protein>
    <submittedName>
        <fullName evidence="2">Class I SAM-dependent methyltransferase</fullName>
    </submittedName>
</protein>
<dbReference type="Proteomes" id="UP000316798">
    <property type="component" value="Chromosome"/>
</dbReference>
<dbReference type="AlphaFoldDB" id="A0A515DEH0"/>
<evidence type="ECO:0000259" key="1">
    <source>
        <dbReference type="Pfam" id="PF08241"/>
    </source>
</evidence>
<dbReference type="InterPro" id="IPR029063">
    <property type="entry name" value="SAM-dependent_MTases_sf"/>
</dbReference>
<feature type="domain" description="Methyltransferase type 11" evidence="1">
    <location>
        <begin position="29"/>
        <end position="125"/>
    </location>
</feature>
<dbReference type="SUPFAM" id="SSF53335">
    <property type="entry name" value="S-adenosyl-L-methionine-dependent methyltransferases"/>
    <property type="match status" value="1"/>
</dbReference>
<sequence length="232" mass="25890">MTTLPKEVIVDEIELLRRLVPLAGARVVELGCGNAALARRLLEQQLVTSVMAFEVDEVQHSRNLTDPHLGGLHFMVGGAEDIPLPDASCDVVIMLKSLHHVPISRLDAAFGEIRRVLVPGGYLYVSEPVYAGDFNEIVRLFHDEGSVRAAAYDALRRAAAAGLLTHVEETVFNTPLAFRDFDDFVDRIVHPTHSTLTLEGATLVEVRRRFDRFLTPEGARFVREMRVNLLRK</sequence>
<dbReference type="CDD" id="cd02440">
    <property type="entry name" value="AdoMet_MTases"/>
    <property type="match status" value="1"/>
</dbReference>
<organism evidence="2 3">
    <name type="scientific">Rhodoferax sediminis</name>
    <dbReference type="NCBI Taxonomy" id="2509614"/>
    <lineage>
        <taxon>Bacteria</taxon>
        <taxon>Pseudomonadati</taxon>
        <taxon>Pseudomonadota</taxon>
        <taxon>Betaproteobacteria</taxon>
        <taxon>Burkholderiales</taxon>
        <taxon>Comamonadaceae</taxon>
        <taxon>Rhodoferax</taxon>
    </lineage>
</organism>
<reference evidence="2 3" key="1">
    <citation type="submission" date="2019-01" db="EMBL/GenBank/DDBJ databases">
        <title>Genomic insights into a novel species Rhodoferax sp.</title>
        <authorList>
            <person name="Jin L."/>
        </authorList>
    </citation>
    <scope>NUCLEOTIDE SEQUENCE [LARGE SCALE GENOMIC DNA]</scope>
    <source>
        <strain evidence="2 3">CHu59-6-5</strain>
    </source>
</reference>
<dbReference type="GO" id="GO:0032259">
    <property type="term" value="P:methylation"/>
    <property type="evidence" value="ECO:0007669"/>
    <property type="project" value="UniProtKB-KW"/>
</dbReference>
<dbReference type="Pfam" id="PF08241">
    <property type="entry name" value="Methyltransf_11"/>
    <property type="match status" value="1"/>
</dbReference>
<dbReference type="InterPro" id="IPR013216">
    <property type="entry name" value="Methyltransf_11"/>
</dbReference>